<accession>A0A8J3HTE1</accession>
<evidence type="ECO:0000313" key="2">
    <source>
        <dbReference type="Proteomes" id="UP000637906"/>
    </source>
</evidence>
<sequence length="374" mass="42944">MVLLSYQKQKHSQDREIVNAILMNGSWINPKKGYLEAAKYLSKLGFIEFEISYFVICANELDLDFPDVYDSDCKNQIIIAHDFNEDCDDLSCEDCGRYILPNTYKKQRSLVLSIKLNIEKTVSYFESLLAGLIWQKAGEGVYHISFQNRIVSIVIPVLCTDTSYLTADRLRINPTVLITLGTRDLKLLLNLYTISMADLICKHETLKEVLLTAVEKGIPELLPNVSLQALNYYPYVPLQYAQPIPPEKILQLQIQGNNICINNIEVIDKHSKSGNIFFILLEQFWQDFKEGISKEQYKALSVGEIANRIGNIFDVEQQIRKPINRMQKNITEKLAKTSGLNVKRDDVIQTLPWSAMSGKEYGYRLNPFILIFRK</sequence>
<gene>
    <name evidence="1" type="ORF">sL5_09110</name>
</gene>
<comment type="caution">
    <text evidence="1">The sequence shown here is derived from an EMBL/GenBank/DDBJ whole genome shotgun (WGS) entry which is preliminary data.</text>
</comment>
<proteinExistence type="predicted"/>
<reference evidence="1 2" key="1">
    <citation type="journal article" date="2021" name="Microb. Ecol.">
        <title>Candidatus Mesenet longicola: Novel Endosymbionts of Brontispa longissima that Induce Cytoplasmic Incompatibility.</title>
        <authorList>
            <person name="Takano S."/>
            <person name="Gotoh Y."/>
            <person name="Hayashi T."/>
        </authorList>
    </citation>
    <scope>NUCLEOTIDE SEQUENCE [LARGE SCALE GENOMIC DNA]</scope>
    <source>
        <strain evidence="1">L5</strain>
    </source>
</reference>
<dbReference type="EMBL" id="BNGU01000047">
    <property type="protein sequence ID" value="GHM59918.1"/>
    <property type="molecule type" value="Genomic_DNA"/>
</dbReference>
<protein>
    <submittedName>
        <fullName evidence="1">Uncharacterized protein</fullName>
    </submittedName>
</protein>
<dbReference type="Proteomes" id="UP000637906">
    <property type="component" value="Unassembled WGS sequence"/>
</dbReference>
<dbReference type="AlphaFoldDB" id="A0A8J3HTE1"/>
<evidence type="ECO:0000313" key="1">
    <source>
        <dbReference type="EMBL" id="GHM59918.1"/>
    </source>
</evidence>
<keyword evidence="2" id="KW-1185">Reference proteome</keyword>
<name>A0A8J3HTE1_9RICK</name>
<organism evidence="1 2">
    <name type="scientific">Candidatus Mesenet longicola</name>
    <dbReference type="NCBI Taxonomy" id="1892558"/>
    <lineage>
        <taxon>Bacteria</taxon>
        <taxon>Pseudomonadati</taxon>
        <taxon>Pseudomonadota</taxon>
        <taxon>Alphaproteobacteria</taxon>
        <taxon>Rickettsiales</taxon>
        <taxon>Anaplasmataceae</taxon>
        <taxon>Candidatus Mesenet</taxon>
    </lineage>
</organism>